<dbReference type="CDD" id="cd05325">
    <property type="entry name" value="carb_red_sniffer_like_SDR_c"/>
    <property type="match status" value="1"/>
</dbReference>
<reference evidence="2 3" key="1">
    <citation type="submission" date="2019-11" db="EMBL/GenBank/DDBJ databases">
        <authorList>
            <person name="Holert J."/>
        </authorList>
    </citation>
    <scope>NUCLEOTIDE SEQUENCE [LARGE SCALE GENOMIC DNA]</scope>
    <source>
        <strain evidence="2">SB11_3</strain>
    </source>
</reference>
<dbReference type="InterPro" id="IPR052184">
    <property type="entry name" value="SDR_enzymes"/>
</dbReference>
<protein>
    <submittedName>
        <fullName evidence="2">C-factor</fullName>
    </submittedName>
</protein>
<evidence type="ECO:0000256" key="1">
    <source>
        <dbReference type="RuleBase" id="RU000363"/>
    </source>
</evidence>
<name>A0A5S9MUH2_9GAMM</name>
<dbReference type="PANTHER" id="PTHR45458:SF1">
    <property type="entry name" value="SHORT CHAIN DEHYDROGENASE"/>
    <property type="match status" value="1"/>
</dbReference>
<sequence>MDRTIVITGANRGIGLAFVDYYLAQDDEVIAVCRKASADLKATTARIIEHIDVTSQADLNALKKSLAGQHIDILINNAGVLSNETLDDFDIAGIEKQFITNALAPLAVVETLQNNLQQGSKVAMITSRMGSIEDNGSGGYYGYRMSKAALNAAGKSLAIDLKPRGISVALLHPGLVSTRMIGFAGDVAPEGAVEGLTQRIEALNPDNTGTFWHANGDVLPW</sequence>
<dbReference type="Gene3D" id="3.40.50.720">
    <property type="entry name" value="NAD(P)-binding Rossmann-like Domain"/>
    <property type="match status" value="1"/>
</dbReference>
<dbReference type="PANTHER" id="PTHR45458">
    <property type="entry name" value="SHORT-CHAIN DEHYDROGENASE/REDUCTASE SDR"/>
    <property type="match status" value="1"/>
</dbReference>
<proteinExistence type="inferred from homology"/>
<evidence type="ECO:0000313" key="2">
    <source>
        <dbReference type="EMBL" id="CAA0079053.1"/>
    </source>
</evidence>
<evidence type="ECO:0000313" key="3">
    <source>
        <dbReference type="Proteomes" id="UP000441399"/>
    </source>
</evidence>
<gene>
    <name evidence="2" type="primary">csgA_1</name>
    <name evidence="2" type="ORF">OPDIPICF_00066</name>
</gene>
<organism evidence="2 3">
    <name type="scientific">BD1-7 clade bacterium</name>
    <dbReference type="NCBI Taxonomy" id="2029982"/>
    <lineage>
        <taxon>Bacteria</taxon>
        <taxon>Pseudomonadati</taxon>
        <taxon>Pseudomonadota</taxon>
        <taxon>Gammaproteobacteria</taxon>
        <taxon>Cellvibrionales</taxon>
        <taxon>Spongiibacteraceae</taxon>
        <taxon>BD1-7 clade</taxon>
    </lineage>
</organism>
<dbReference type="InterPro" id="IPR036291">
    <property type="entry name" value="NAD(P)-bd_dom_sf"/>
</dbReference>
<comment type="similarity">
    <text evidence="1">Belongs to the short-chain dehydrogenases/reductases (SDR) family.</text>
</comment>
<dbReference type="AlphaFoldDB" id="A0A5S9MUH2"/>
<dbReference type="OrthoDB" id="5786478at2"/>
<accession>A0A5S9MUH2</accession>
<keyword evidence="3" id="KW-1185">Reference proteome</keyword>
<dbReference type="InterPro" id="IPR002347">
    <property type="entry name" value="SDR_fam"/>
</dbReference>
<dbReference type="Proteomes" id="UP000441399">
    <property type="component" value="Unassembled WGS sequence"/>
</dbReference>
<dbReference type="Pfam" id="PF00106">
    <property type="entry name" value="adh_short"/>
    <property type="match status" value="1"/>
</dbReference>
<dbReference type="PRINTS" id="PR00081">
    <property type="entry name" value="GDHRDH"/>
</dbReference>
<dbReference type="GO" id="GO:0016616">
    <property type="term" value="F:oxidoreductase activity, acting on the CH-OH group of donors, NAD or NADP as acceptor"/>
    <property type="evidence" value="ECO:0007669"/>
    <property type="project" value="TreeGrafter"/>
</dbReference>
<dbReference type="EMBL" id="CACSIO010000001">
    <property type="protein sequence ID" value="CAA0079053.1"/>
    <property type="molecule type" value="Genomic_DNA"/>
</dbReference>
<dbReference type="PRINTS" id="PR00080">
    <property type="entry name" value="SDRFAMILY"/>
</dbReference>
<dbReference type="SUPFAM" id="SSF51735">
    <property type="entry name" value="NAD(P)-binding Rossmann-fold domains"/>
    <property type="match status" value="1"/>
</dbReference>